<evidence type="ECO:0000313" key="3">
    <source>
        <dbReference type="Proteomes" id="UP000739180"/>
    </source>
</evidence>
<name>A0ABY2XL15_9GAMM</name>
<feature type="signal peptide" evidence="1">
    <location>
        <begin position="1"/>
        <end position="20"/>
    </location>
</feature>
<dbReference type="EMBL" id="VCQT01000036">
    <property type="protein sequence ID" value="TMW12168.1"/>
    <property type="molecule type" value="Genomic_DNA"/>
</dbReference>
<evidence type="ECO:0000256" key="1">
    <source>
        <dbReference type="SAM" id="SignalP"/>
    </source>
</evidence>
<gene>
    <name evidence="2" type="ORF">FGS76_11800</name>
</gene>
<keyword evidence="3" id="KW-1185">Reference proteome</keyword>
<keyword evidence="1" id="KW-0732">Signal</keyword>
<protein>
    <recommendedName>
        <fullName evidence="4">Lipoprotein</fullName>
    </recommendedName>
</protein>
<dbReference type="PROSITE" id="PS51257">
    <property type="entry name" value="PROKAR_LIPOPROTEIN"/>
    <property type="match status" value="1"/>
</dbReference>
<reference evidence="2 3" key="1">
    <citation type="submission" date="2019-05" db="EMBL/GenBank/DDBJ databases">
        <title>Genome of Alcanivorax gelatiniphagus, an oil degrading marine bacteria.</title>
        <authorList>
            <person name="Kwon K.K."/>
        </authorList>
    </citation>
    <scope>NUCLEOTIDE SEQUENCE [LARGE SCALE GENOMIC DNA]</scope>
    <source>
        <strain evidence="2 3">MEBiC 08158</strain>
    </source>
</reference>
<feature type="chain" id="PRO_5045738973" description="Lipoprotein" evidence="1">
    <location>
        <begin position="21"/>
        <end position="159"/>
    </location>
</feature>
<proteinExistence type="predicted"/>
<dbReference type="Proteomes" id="UP000739180">
    <property type="component" value="Unassembled WGS sequence"/>
</dbReference>
<accession>A0ABY2XL15</accession>
<dbReference type="RefSeq" id="WP_138772842.1">
    <property type="nucleotide sequence ID" value="NZ_JBHSSX010000052.1"/>
</dbReference>
<sequence length="159" mass="17075">MIRITTALLPLALLSGCQMFTYQEPTGSQTATVTFTGDAAAQPAVCVPGQGFKDTREAVAVKPWETNAFDKLFQTMKKSEAVTVAVTPSEQARVGVVFSETRAGGGRDRCRVAAQFQARAGERYKAHFTRTDTGACGLEIRGEDGARAEAVPVDWQCPD</sequence>
<comment type="caution">
    <text evidence="2">The sequence shown here is derived from an EMBL/GenBank/DDBJ whole genome shotgun (WGS) entry which is preliminary data.</text>
</comment>
<organism evidence="2 3">
    <name type="scientific">Alloalcanivorax gelatiniphagus</name>
    <dbReference type="NCBI Taxonomy" id="1194167"/>
    <lineage>
        <taxon>Bacteria</taxon>
        <taxon>Pseudomonadati</taxon>
        <taxon>Pseudomonadota</taxon>
        <taxon>Gammaproteobacteria</taxon>
        <taxon>Oceanospirillales</taxon>
        <taxon>Alcanivoracaceae</taxon>
        <taxon>Alloalcanivorax</taxon>
    </lineage>
</organism>
<evidence type="ECO:0008006" key="4">
    <source>
        <dbReference type="Google" id="ProtNLM"/>
    </source>
</evidence>
<evidence type="ECO:0000313" key="2">
    <source>
        <dbReference type="EMBL" id="TMW12168.1"/>
    </source>
</evidence>